<keyword evidence="1" id="KW-0378">Hydrolase</keyword>
<dbReference type="InterPro" id="IPR051806">
    <property type="entry name" value="HAD-like_SPP"/>
</dbReference>
<dbReference type="PRINTS" id="PR00413">
    <property type="entry name" value="HADHALOGNASE"/>
</dbReference>
<accession>A0ABY6FX79</accession>
<dbReference type="Proteomes" id="UP001164305">
    <property type="component" value="Chromosome"/>
</dbReference>
<dbReference type="PANTHER" id="PTHR43481">
    <property type="entry name" value="FRUCTOSE-1-PHOSPHATE PHOSPHATASE"/>
    <property type="match status" value="1"/>
</dbReference>
<gene>
    <name evidence="1" type="ORF">BRM3_07680</name>
</gene>
<dbReference type="InterPro" id="IPR023198">
    <property type="entry name" value="PGP-like_dom2"/>
</dbReference>
<sequence length="240" mass="25633">MTETAVPAPEITDALPMEVDALLLDMDGTLIDSAPAVLRSWNRLFGEMGSSRTFTPDLHGMPAAQVLRGAFPDLDEEAIARAHARIEDMEVDDVDGVVVLPGTHRVLGELERAAEALGRPAWTIVTSCTRRLFEARWAVTGLPVPETIVTADQVTTGKPDPEPYRLGAERLGVDPSRALVIEDAVGGLRSGREAGARTLAVTTTTAAGDLQPLAEALVTSLDDIEVSARDGHLVVDRRGR</sequence>
<evidence type="ECO:0000313" key="1">
    <source>
        <dbReference type="EMBL" id="UYG15532.1"/>
    </source>
</evidence>
<dbReference type="InterPro" id="IPR036412">
    <property type="entry name" value="HAD-like_sf"/>
</dbReference>
<reference evidence="1" key="1">
    <citation type="submission" date="2022-10" db="EMBL/GenBank/DDBJ databases">
        <title>Whole-Genome Sequencing of Brachybacterium huguangmaarense BRM-3, Isolated from Betula schmidtii.</title>
        <authorList>
            <person name="Haam D."/>
        </authorList>
    </citation>
    <scope>NUCLEOTIDE SEQUENCE</scope>
    <source>
        <strain evidence="1">BRM-3</strain>
    </source>
</reference>
<protein>
    <submittedName>
        <fullName evidence="1">HAD-IA family hydrolase</fullName>
    </submittedName>
</protein>
<keyword evidence="2" id="KW-1185">Reference proteome</keyword>
<dbReference type="SFLD" id="SFLDG01129">
    <property type="entry name" value="C1.5:_HAD__Beta-PGM__Phosphata"/>
    <property type="match status" value="1"/>
</dbReference>
<dbReference type="Gene3D" id="3.40.50.1000">
    <property type="entry name" value="HAD superfamily/HAD-like"/>
    <property type="match status" value="1"/>
</dbReference>
<dbReference type="GO" id="GO:0016787">
    <property type="term" value="F:hydrolase activity"/>
    <property type="evidence" value="ECO:0007669"/>
    <property type="project" value="UniProtKB-KW"/>
</dbReference>
<name>A0ABY6FX79_9MICO</name>
<evidence type="ECO:0000313" key="2">
    <source>
        <dbReference type="Proteomes" id="UP001164305"/>
    </source>
</evidence>
<organism evidence="1 2">
    <name type="scientific">Brachybacterium huguangmaarense</name>
    <dbReference type="NCBI Taxonomy" id="1652028"/>
    <lineage>
        <taxon>Bacteria</taxon>
        <taxon>Bacillati</taxon>
        <taxon>Actinomycetota</taxon>
        <taxon>Actinomycetes</taxon>
        <taxon>Micrococcales</taxon>
        <taxon>Dermabacteraceae</taxon>
        <taxon>Brachybacterium</taxon>
    </lineage>
</organism>
<dbReference type="Pfam" id="PF13419">
    <property type="entry name" value="HAD_2"/>
    <property type="match status" value="1"/>
</dbReference>
<dbReference type="NCBIfam" id="TIGR01509">
    <property type="entry name" value="HAD-SF-IA-v3"/>
    <property type="match status" value="1"/>
</dbReference>
<proteinExistence type="predicted"/>
<dbReference type="InterPro" id="IPR006439">
    <property type="entry name" value="HAD-SF_hydro_IA"/>
</dbReference>
<dbReference type="PANTHER" id="PTHR43481:SF4">
    <property type="entry name" value="GLYCEROL-1-PHOSPHATE PHOSPHOHYDROLASE 1-RELATED"/>
    <property type="match status" value="1"/>
</dbReference>
<dbReference type="Gene3D" id="1.10.150.240">
    <property type="entry name" value="Putative phosphatase, domain 2"/>
    <property type="match status" value="1"/>
</dbReference>
<dbReference type="InterPro" id="IPR023214">
    <property type="entry name" value="HAD_sf"/>
</dbReference>
<dbReference type="SUPFAM" id="SSF56784">
    <property type="entry name" value="HAD-like"/>
    <property type="match status" value="1"/>
</dbReference>
<dbReference type="InterPro" id="IPR041492">
    <property type="entry name" value="HAD_2"/>
</dbReference>
<dbReference type="EMBL" id="CP107020">
    <property type="protein sequence ID" value="UYG15532.1"/>
    <property type="molecule type" value="Genomic_DNA"/>
</dbReference>
<dbReference type="RefSeq" id="WP_263592746.1">
    <property type="nucleotide sequence ID" value="NZ_CP107020.1"/>
</dbReference>
<dbReference type="SFLD" id="SFLDS00003">
    <property type="entry name" value="Haloacid_Dehalogenase"/>
    <property type="match status" value="1"/>
</dbReference>